<reference evidence="2 3" key="1">
    <citation type="submission" date="2019-03" db="EMBL/GenBank/DDBJ databases">
        <title>Genomic Encyclopedia of Type Strains, Phase IV (KMG-IV): sequencing the most valuable type-strain genomes for metagenomic binning, comparative biology and taxonomic classification.</title>
        <authorList>
            <person name="Goeker M."/>
        </authorList>
    </citation>
    <scope>NUCLEOTIDE SEQUENCE [LARGE SCALE GENOMIC DNA]</scope>
    <source>
        <strain evidence="2 3">DSM 26377</strain>
    </source>
</reference>
<dbReference type="EMBL" id="SOBT01000009">
    <property type="protein sequence ID" value="TDU28395.1"/>
    <property type="molecule type" value="Genomic_DNA"/>
</dbReference>
<dbReference type="Proteomes" id="UP000295341">
    <property type="component" value="Unassembled WGS sequence"/>
</dbReference>
<comment type="caution">
    <text evidence="2">The sequence shown here is derived from an EMBL/GenBank/DDBJ whole genome shotgun (WGS) entry which is preliminary data.</text>
</comment>
<sequence>MIAFRRFRLIAALGLVVAGPAFALDYQVHGFAAQGYLLSEGNNFFGDSTNGSHDYYEAAINGSINLGHGLLASAQGLIRDAGRTDSGKPRLDYALLDWNVIQRAESTAGVRLGRVKNPLGLFNDTRDVIFARPSILLPQSIYFDGAGLRGIFFSSDGAQLYAGRAFGLHDWSMTLSTALDRDFTRNERELLLGDGAGPEEIRLEGLVFSQLTDSWNGDRVRLSLSHAHAKVTVDPSPTFPIDAEVNVNVYVASARYNAERYSLTGEYIYTRSRTHLDTVPSASASDGGYIQFDYRPAEHWSMFARYDVNFVDADDRNGNRAAAELGVDRYSRFARDLTLGVGWHPDSHWGVWGELHSIYGTSTAPALDNPDGADDPHWFLFTVMAGYRF</sequence>
<dbReference type="RefSeq" id="WP_133881945.1">
    <property type="nucleotide sequence ID" value="NZ_MWIN01000029.1"/>
</dbReference>
<dbReference type="AlphaFoldDB" id="A0A4R7P3Q7"/>
<name>A0A4R7P3Q7_9GAMM</name>
<dbReference type="SUPFAM" id="SSF56935">
    <property type="entry name" value="Porins"/>
    <property type="match status" value="1"/>
</dbReference>
<dbReference type="OrthoDB" id="106501at2"/>
<feature type="chain" id="PRO_5030099533" evidence="1">
    <location>
        <begin position="24"/>
        <end position="389"/>
    </location>
</feature>
<organism evidence="2 3">
    <name type="scientific">Panacagrimonas perspica</name>
    <dbReference type="NCBI Taxonomy" id="381431"/>
    <lineage>
        <taxon>Bacteria</taxon>
        <taxon>Pseudomonadati</taxon>
        <taxon>Pseudomonadota</taxon>
        <taxon>Gammaproteobacteria</taxon>
        <taxon>Nevskiales</taxon>
        <taxon>Nevskiaceae</taxon>
        <taxon>Panacagrimonas</taxon>
    </lineage>
</organism>
<keyword evidence="1" id="KW-0732">Signal</keyword>
<accession>A0A4R7P3Q7</accession>
<gene>
    <name evidence="2" type="ORF">DFR24_2764</name>
</gene>
<keyword evidence="3" id="KW-1185">Reference proteome</keyword>
<proteinExistence type="predicted"/>
<evidence type="ECO:0000256" key="1">
    <source>
        <dbReference type="SAM" id="SignalP"/>
    </source>
</evidence>
<evidence type="ECO:0000313" key="2">
    <source>
        <dbReference type="EMBL" id="TDU28395.1"/>
    </source>
</evidence>
<feature type="signal peptide" evidence="1">
    <location>
        <begin position="1"/>
        <end position="23"/>
    </location>
</feature>
<evidence type="ECO:0000313" key="3">
    <source>
        <dbReference type="Proteomes" id="UP000295341"/>
    </source>
</evidence>
<protein>
    <submittedName>
        <fullName evidence="2">Phosphate-selective porin O/P</fullName>
    </submittedName>
</protein>